<dbReference type="RefSeq" id="WP_165641237.1">
    <property type="nucleotide sequence ID" value="NZ_BAABZL010000001.1"/>
</dbReference>
<feature type="transmembrane region" description="Helical" evidence="2">
    <location>
        <begin position="20"/>
        <end position="39"/>
    </location>
</feature>
<evidence type="ECO:0000313" key="3">
    <source>
        <dbReference type="EMBL" id="MCG4747417.1"/>
    </source>
</evidence>
<dbReference type="AlphaFoldDB" id="A0AAW5C1L5"/>
<keyword evidence="2" id="KW-1133">Transmembrane helix</keyword>
<proteinExistence type="predicted"/>
<reference evidence="4" key="2">
    <citation type="submission" date="2020-02" db="EMBL/GenBank/DDBJ databases">
        <authorList>
            <person name="Littmann E."/>
            <person name="Sorbara M."/>
        </authorList>
    </citation>
    <scope>NUCLEOTIDE SEQUENCE</scope>
    <source>
        <strain evidence="4">MSK.1.17</strain>
    </source>
</reference>
<feature type="compositionally biased region" description="Basic and acidic residues" evidence="1">
    <location>
        <begin position="137"/>
        <end position="147"/>
    </location>
</feature>
<dbReference type="EMBL" id="JAAITT010000004">
    <property type="protein sequence ID" value="NSJ47878.1"/>
    <property type="molecule type" value="Genomic_DNA"/>
</dbReference>
<keyword evidence="2" id="KW-0812">Transmembrane</keyword>
<reference evidence="3" key="3">
    <citation type="submission" date="2022-01" db="EMBL/GenBank/DDBJ databases">
        <title>Collection of gut derived symbiotic bacterial strains cultured from healthy donors.</title>
        <authorList>
            <person name="Lin H."/>
            <person name="Kohout C."/>
            <person name="Waligurski E."/>
            <person name="Pamer E.G."/>
        </authorList>
    </citation>
    <scope>NUCLEOTIDE SEQUENCE</scope>
    <source>
        <strain evidence="3">DFI.6.55</strain>
    </source>
</reference>
<sequence>MGGNRSSCPGKRGEQGSSLIYVILSITLLSVFSCGYMAISRYQMKSVLTERTYMEAQITAKTIHSTFCEAVSSGNSQAINSIWQCFEEDCRMVREEYDEMMDSQEDGGGEGDIPDEAMEGDTQVYGDGEEDGSAYGEDGHAGDPEPEDRWERYLYHALGDKEYVMKGSQSLPDGNLEVEISLTAKPLDENASVHTEVVCNGYAFSLGADIVFDNSDGAVMTIGRDISSKSRRSNGNVEIYLSGNGVYRYYED</sequence>
<organism evidence="3 6">
    <name type="scientific">Enterocloster aldenensis</name>
    <dbReference type="NCBI Taxonomy" id="358742"/>
    <lineage>
        <taxon>Bacteria</taxon>
        <taxon>Bacillati</taxon>
        <taxon>Bacillota</taxon>
        <taxon>Clostridia</taxon>
        <taxon>Lachnospirales</taxon>
        <taxon>Lachnospiraceae</taxon>
        <taxon>Enterocloster</taxon>
    </lineage>
</organism>
<dbReference type="Proteomes" id="UP000669239">
    <property type="component" value="Unassembled WGS sequence"/>
</dbReference>
<evidence type="ECO:0008006" key="7">
    <source>
        <dbReference type="Google" id="ProtNLM"/>
    </source>
</evidence>
<dbReference type="PROSITE" id="PS51257">
    <property type="entry name" value="PROKAR_LIPOPROTEIN"/>
    <property type="match status" value="1"/>
</dbReference>
<dbReference type="Proteomes" id="UP001299608">
    <property type="component" value="Unassembled WGS sequence"/>
</dbReference>
<dbReference type="EMBL" id="JAKNGE010000024">
    <property type="protein sequence ID" value="MCG4747417.1"/>
    <property type="molecule type" value="Genomic_DNA"/>
</dbReference>
<evidence type="ECO:0000256" key="2">
    <source>
        <dbReference type="SAM" id="Phobius"/>
    </source>
</evidence>
<reference evidence="4 5" key="1">
    <citation type="journal article" date="2020" name="Cell Host Microbe">
        <title>Functional and Genomic Variation between Human-Derived Isolates of Lachnospiraceae Reveals Inter- and Intra-Species Diversity.</title>
        <authorList>
            <person name="Sorbara M.T."/>
            <person name="Littmann E.R."/>
            <person name="Fontana E."/>
            <person name="Moody T.U."/>
            <person name="Kohout C.E."/>
            <person name="Gjonbalaj M."/>
            <person name="Eaton V."/>
            <person name="Seok R."/>
            <person name="Leiner I.M."/>
            <person name="Pamer E.G."/>
        </authorList>
    </citation>
    <scope>NUCLEOTIDE SEQUENCE [LARGE SCALE GENOMIC DNA]</scope>
    <source>
        <strain evidence="4 5">MSK.1.17</strain>
    </source>
</reference>
<evidence type="ECO:0000313" key="5">
    <source>
        <dbReference type="Proteomes" id="UP000669239"/>
    </source>
</evidence>
<evidence type="ECO:0000256" key="1">
    <source>
        <dbReference type="SAM" id="MobiDB-lite"/>
    </source>
</evidence>
<name>A0AAW5C1L5_9FIRM</name>
<comment type="caution">
    <text evidence="3">The sequence shown here is derived from an EMBL/GenBank/DDBJ whole genome shotgun (WGS) entry which is preliminary data.</text>
</comment>
<feature type="region of interest" description="Disordered" evidence="1">
    <location>
        <begin position="101"/>
        <end position="147"/>
    </location>
</feature>
<keyword evidence="2" id="KW-0472">Membrane</keyword>
<feature type="compositionally biased region" description="Acidic residues" evidence="1">
    <location>
        <begin position="101"/>
        <end position="119"/>
    </location>
</feature>
<accession>A0AAW5C1L5</accession>
<evidence type="ECO:0000313" key="6">
    <source>
        <dbReference type="Proteomes" id="UP001299608"/>
    </source>
</evidence>
<evidence type="ECO:0000313" key="4">
    <source>
        <dbReference type="EMBL" id="NSJ47878.1"/>
    </source>
</evidence>
<protein>
    <recommendedName>
        <fullName evidence="7">Flp pilus-assembly TadG-like N-terminal domain-containing protein</fullName>
    </recommendedName>
</protein>
<keyword evidence="5" id="KW-1185">Reference proteome</keyword>
<gene>
    <name evidence="4" type="ORF">G5B36_04100</name>
    <name evidence="3" type="ORF">L0N08_18485</name>
</gene>
<dbReference type="GeneID" id="97208896"/>